<organism evidence="1">
    <name type="scientific">uncultured Caudovirales phage</name>
    <dbReference type="NCBI Taxonomy" id="2100421"/>
    <lineage>
        <taxon>Viruses</taxon>
        <taxon>Duplodnaviria</taxon>
        <taxon>Heunggongvirae</taxon>
        <taxon>Uroviricota</taxon>
        <taxon>Caudoviricetes</taxon>
        <taxon>Peduoviridae</taxon>
        <taxon>Maltschvirus</taxon>
        <taxon>Maltschvirus maltsch</taxon>
    </lineage>
</organism>
<reference evidence="1" key="1">
    <citation type="submission" date="2020-05" db="EMBL/GenBank/DDBJ databases">
        <authorList>
            <person name="Chiriac C."/>
            <person name="Salcher M."/>
            <person name="Ghai R."/>
            <person name="Kavagutti S V."/>
        </authorList>
    </citation>
    <scope>NUCLEOTIDE SEQUENCE</scope>
</reference>
<name>A0A6J5T9Z5_9CAUD</name>
<evidence type="ECO:0000313" key="1">
    <source>
        <dbReference type="EMBL" id="CAB4241652.1"/>
    </source>
</evidence>
<dbReference type="EMBL" id="LR797824">
    <property type="protein sequence ID" value="CAB4241652.1"/>
    <property type="molecule type" value="Genomic_DNA"/>
</dbReference>
<accession>A0A6J5T9Z5</accession>
<proteinExistence type="predicted"/>
<gene>
    <name evidence="1" type="ORF">UFOVP71_190</name>
</gene>
<protein>
    <submittedName>
        <fullName evidence="1">Uncharacterized protein</fullName>
    </submittedName>
</protein>
<sequence>MISFNFNIRNPWSNTFKNLWCRAYNTPFKHKFVELEVTKDFTVVSFNFNWTVRQSHAGLDIELGLLGYCVHFNFYDNRHWDSVTNQWEVQYDSIGKTTVKFFRKDSEGKLVVVHTEECYNIFEADQLAIDMGYQYDSVEILQPEN</sequence>